<organism evidence="2 3">
    <name type="scientific">Symbiodinium microadriaticum</name>
    <name type="common">Dinoflagellate</name>
    <name type="synonym">Zooxanthella microadriatica</name>
    <dbReference type="NCBI Taxonomy" id="2951"/>
    <lineage>
        <taxon>Eukaryota</taxon>
        <taxon>Sar</taxon>
        <taxon>Alveolata</taxon>
        <taxon>Dinophyceae</taxon>
        <taxon>Suessiales</taxon>
        <taxon>Symbiodiniaceae</taxon>
        <taxon>Symbiodinium</taxon>
    </lineage>
</organism>
<evidence type="ECO:0000256" key="1">
    <source>
        <dbReference type="SAM" id="MobiDB-lite"/>
    </source>
</evidence>
<keyword evidence="3" id="KW-1185">Reference proteome</keyword>
<dbReference type="AlphaFoldDB" id="A0A1Q9CQH8"/>
<name>A0A1Q9CQH8_SYMMI</name>
<protein>
    <submittedName>
        <fullName evidence="2">Uncharacterized protein</fullName>
    </submittedName>
</protein>
<proteinExistence type="predicted"/>
<reference evidence="2 3" key="1">
    <citation type="submission" date="2016-02" db="EMBL/GenBank/DDBJ databases">
        <title>Genome analysis of coral dinoflagellate symbionts highlights evolutionary adaptations to a symbiotic lifestyle.</title>
        <authorList>
            <person name="Aranda M."/>
            <person name="Li Y."/>
            <person name="Liew Y.J."/>
            <person name="Baumgarten S."/>
            <person name="Simakov O."/>
            <person name="Wilson M."/>
            <person name="Piel J."/>
            <person name="Ashoor H."/>
            <person name="Bougouffa S."/>
            <person name="Bajic V.B."/>
            <person name="Ryu T."/>
            <person name="Ravasi T."/>
            <person name="Bayer T."/>
            <person name="Micklem G."/>
            <person name="Kim H."/>
            <person name="Bhak J."/>
            <person name="Lajeunesse T.C."/>
            <person name="Voolstra C.R."/>
        </authorList>
    </citation>
    <scope>NUCLEOTIDE SEQUENCE [LARGE SCALE GENOMIC DNA]</scope>
    <source>
        <strain evidence="2 3">CCMP2467</strain>
    </source>
</reference>
<dbReference type="OrthoDB" id="10322703at2759"/>
<feature type="region of interest" description="Disordered" evidence="1">
    <location>
        <begin position="113"/>
        <end position="141"/>
    </location>
</feature>
<evidence type="ECO:0000313" key="2">
    <source>
        <dbReference type="EMBL" id="OLP85184.1"/>
    </source>
</evidence>
<dbReference type="EMBL" id="LSRX01000990">
    <property type="protein sequence ID" value="OLP85184.1"/>
    <property type="molecule type" value="Genomic_DNA"/>
</dbReference>
<sequence length="141" mass="15777">MCRLCVGSSCKTANTKAAWNCQRVPSSRVDKVGTESMAFSNQLEDGNFAMLPAWSDCSWGFRTTPPALMPEEDPGTPRISRRRSWGVLDVDEAGFGDFRQATGEQTMNIWQAAESSEQQQSMNFSKTVRTEEITREANKQK</sequence>
<evidence type="ECO:0000313" key="3">
    <source>
        <dbReference type="Proteomes" id="UP000186817"/>
    </source>
</evidence>
<accession>A0A1Q9CQH8</accession>
<feature type="compositionally biased region" description="Basic and acidic residues" evidence="1">
    <location>
        <begin position="128"/>
        <end position="141"/>
    </location>
</feature>
<dbReference type="Proteomes" id="UP000186817">
    <property type="component" value="Unassembled WGS sequence"/>
</dbReference>
<comment type="caution">
    <text evidence="2">The sequence shown here is derived from an EMBL/GenBank/DDBJ whole genome shotgun (WGS) entry which is preliminary data.</text>
</comment>
<gene>
    <name evidence="2" type="ORF">AK812_SmicGene33851</name>
</gene>